<dbReference type="InterPro" id="IPR015943">
    <property type="entry name" value="WD40/YVTN_repeat-like_dom_sf"/>
</dbReference>
<evidence type="ECO:0000256" key="11">
    <source>
        <dbReference type="PROSITE-ProRule" id="PRU00221"/>
    </source>
</evidence>
<evidence type="ECO:0000256" key="8">
    <source>
        <dbReference type="ARBA" id="ARBA00023140"/>
    </source>
</evidence>
<sequence length="339" mass="37978">MNVSFRTKSRHGYSVEFSPYYPQRLACATSQYYGLAGKYIVVLNGSKHTLPPPAIKLHIKFCCGTLFVLDATPNGLVPLQTYQWNDGLFEVTWSEGNENVLVAAAGDGSILVWDVSQPQGPLKALKEHTKETYSVHWSQTRNENLVISGSWDSLIKLWDISQSSSLSTFEGHRSLVYSVRWSPHIPGCFVSASGDQTLCVWDIRKPQFAQTVIPAHEAEILTCDWCKYDQNLVFSGAVDGTIRVWDIRNPQTPINQLLGHKLAVRRVKASPHAGNILASCSYDFTTRVWDMTGPSALEVIEHHTEFVYGLDFNLHIPGQIADCGWDELVHVFSPRSLQQ</sequence>
<dbReference type="AlphaFoldDB" id="A0A210PR07"/>
<dbReference type="EMBL" id="NEDP02005552">
    <property type="protein sequence ID" value="OWF38930.1"/>
    <property type="molecule type" value="Genomic_DNA"/>
</dbReference>
<organism evidence="12 13">
    <name type="scientific">Mizuhopecten yessoensis</name>
    <name type="common">Japanese scallop</name>
    <name type="synonym">Patinopecten yessoensis</name>
    <dbReference type="NCBI Taxonomy" id="6573"/>
    <lineage>
        <taxon>Eukaryota</taxon>
        <taxon>Metazoa</taxon>
        <taxon>Spiralia</taxon>
        <taxon>Lophotrochozoa</taxon>
        <taxon>Mollusca</taxon>
        <taxon>Bivalvia</taxon>
        <taxon>Autobranchia</taxon>
        <taxon>Pteriomorphia</taxon>
        <taxon>Pectinida</taxon>
        <taxon>Pectinoidea</taxon>
        <taxon>Pectinidae</taxon>
        <taxon>Mizuhopecten</taxon>
    </lineage>
</organism>
<keyword evidence="6" id="KW-0677">Repeat</keyword>
<keyword evidence="8" id="KW-0576">Peroxisome</keyword>
<feature type="repeat" description="WD" evidence="11">
    <location>
        <begin position="125"/>
        <end position="168"/>
    </location>
</feature>
<dbReference type="InterPro" id="IPR001680">
    <property type="entry name" value="WD40_rpt"/>
</dbReference>
<dbReference type="CDD" id="cd00200">
    <property type="entry name" value="WD40"/>
    <property type="match status" value="1"/>
</dbReference>
<dbReference type="PANTHER" id="PTHR46027">
    <property type="entry name" value="PEROXISOMAL TARGETING SIGNAL 2 RECEPTOR"/>
    <property type="match status" value="1"/>
</dbReference>
<name>A0A210PR07_MIZYE</name>
<keyword evidence="12" id="KW-0675">Receptor</keyword>
<comment type="caution">
    <text evidence="12">The sequence shown here is derived from an EMBL/GenBank/DDBJ whole genome shotgun (WGS) entry which is preliminary data.</text>
</comment>
<dbReference type="InterPro" id="IPR019775">
    <property type="entry name" value="WD40_repeat_CS"/>
</dbReference>
<evidence type="ECO:0000256" key="4">
    <source>
        <dbReference type="ARBA" id="ARBA00022490"/>
    </source>
</evidence>
<evidence type="ECO:0000256" key="2">
    <source>
        <dbReference type="ARBA" id="ARBA00004514"/>
    </source>
</evidence>
<dbReference type="Pfam" id="PF00400">
    <property type="entry name" value="WD40"/>
    <property type="match status" value="4"/>
</dbReference>
<dbReference type="GO" id="GO:0016558">
    <property type="term" value="P:protein import into peroxisome matrix"/>
    <property type="evidence" value="ECO:0007669"/>
    <property type="project" value="InterPro"/>
</dbReference>
<evidence type="ECO:0000313" key="12">
    <source>
        <dbReference type="EMBL" id="OWF38930.1"/>
    </source>
</evidence>
<keyword evidence="4" id="KW-0963">Cytoplasm</keyword>
<dbReference type="STRING" id="6573.A0A210PR07"/>
<dbReference type="Proteomes" id="UP000242188">
    <property type="component" value="Unassembled WGS sequence"/>
</dbReference>
<dbReference type="InterPro" id="IPR044536">
    <property type="entry name" value="PEX7"/>
</dbReference>
<dbReference type="InterPro" id="IPR020472">
    <property type="entry name" value="WD40_PAC1"/>
</dbReference>
<dbReference type="PANTHER" id="PTHR46027:SF1">
    <property type="entry name" value="PEROXISOMAL TARGETING SIGNAL 2 RECEPTOR"/>
    <property type="match status" value="1"/>
</dbReference>
<reference evidence="12 13" key="1">
    <citation type="journal article" date="2017" name="Nat. Ecol. Evol.">
        <title>Scallop genome provides insights into evolution of bilaterian karyotype and development.</title>
        <authorList>
            <person name="Wang S."/>
            <person name="Zhang J."/>
            <person name="Jiao W."/>
            <person name="Li J."/>
            <person name="Xun X."/>
            <person name="Sun Y."/>
            <person name="Guo X."/>
            <person name="Huan P."/>
            <person name="Dong B."/>
            <person name="Zhang L."/>
            <person name="Hu X."/>
            <person name="Sun X."/>
            <person name="Wang J."/>
            <person name="Zhao C."/>
            <person name="Wang Y."/>
            <person name="Wang D."/>
            <person name="Huang X."/>
            <person name="Wang R."/>
            <person name="Lv J."/>
            <person name="Li Y."/>
            <person name="Zhang Z."/>
            <person name="Liu B."/>
            <person name="Lu W."/>
            <person name="Hui Y."/>
            <person name="Liang J."/>
            <person name="Zhou Z."/>
            <person name="Hou R."/>
            <person name="Li X."/>
            <person name="Liu Y."/>
            <person name="Li H."/>
            <person name="Ning X."/>
            <person name="Lin Y."/>
            <person name="Zhao L."/>
            <person name="Xing Q."/>
            <person name="Dou J."/>
            <person name="Li Y."/>
            <person name="Mao J."/>
            <person name="Guo H."/>
            <person name="Dou H."/>
            <person name="Li T."/>
            <person name="Mu C."/>
            <person name="Jiang W."/>
            <person name="Fu Q."/>
            <person name="Fu X."/>
            <person name="Miao Y."/>
            <person name="Liu J."/>
            <person name="Yu Q."/>
            <person name="Li R."/>
            <person name="Liao H."/>
            <person name="Li X."/>
            <person name="Kong Y."/>
            <person name="Jiang Z."/>
            <person name="Chourrout D."/>
            <person name="Li R."/>
            <person name="Bao Z."/>
        </authorList>
    </citation>
    <scope>NUCLEOTIDE SEQUENCE [LARGE SCALE GENOMIC DNA]</scope>
    <source>
        <strain evidence="12 13">PY_sf001</strain>
    </source>
</reference>
<dbReference type="SMART" id="SM00320">
    <property type="entry name" value="WD40"/>
    <property type="match status" value="6"/>
</dbReference>
<keyword evidence="3" id="KW-0813">Transport</keyword>
<dbReference type="GO" id="GO:0005053">
    <property type="term" value="F:peroxisome matrix targeting signal-2 binding"/>
    <property type="evidence" value="ECO:0007669"/>
    <property type="project" value="InterPro"/>
</dbReference>
<dbReference type="GO" id="GO:0005829">
    <property type="term" value="C:cytosol"/>
    <property type="evidence" value="ECO:0007669"/>
    <property type="project" value="UniProtKB-SubCell"/>
</dbReference>
<gene>
    <name evidence="12" type="ORF">KP79_PYT25220</name>
</gene>
<keyword evidence="13" id="KW-1185">Reference proteome</keyword>
<comment type="similarity">
    <text evidence="9">Belongs to the WD repeat peroxin-7 family.</text>
</comment>
<dbReference type="OrthoDB" id="273771at2759"/>
<dbReference type="PROSITE" id="PS50082">
    <property type="entry name" value="WD_REPEATS_2"/>
    <property type="match status" value="4"/>
</dbReference>
<evidence type="ECO:0000256" key="10">
    <source>
        <dbReference type="ARBA" id="ARBA00032565"/>
    </source>
</evidence>
<evidence type="ECO:0000313" key="13">
    <source>
        <dbReference type="Proteomes" id="UP000242188"/>
    </source>
</evidence>
<feature type="repeat" description="WD" evidence="11">
    <location>
        <begin position="169"/>
        <end position="211"/>
    </location>
</feature>
<evidence type="ECO:0000256" key="6">
    <source>
        <dbReference type="ARBA" id="ARBA00022737"/>
    </source>
</evidence>
<evidence type="ECO:0000256" key="5">
    <source>
        <dbReference type="ARBA" id="ARBA00022574"/>
    </source>
</evidence>
<evidence type="ECO:0000256" key="1">
    <source>
        <dbReference type="ARBA" id="ARBA00004253"/>
    </source>
</evidence>
<dbReference type="Gene3D" id="2.130.10.10">
    <property type="entry name" value="YVTN repeat-like/Quinoprotein amine dehydrogenase"/>
    <property type="match status" value="1"/>
</dbReference>
<evidence type="ECO:0000256" key="9">
    <source>
        <dbReference type="ARBA" id="ARBA00024017"/>
    </source>
</evidence>
<protein>
    <recommendedName>
        <fullName evidence="10">Peroxin-7</fullName>
    </recommendedName>
</protein>
<comment type="subcellular location">
    <subcellularLocation>
        <location evidence="2">Cytoplasm</location>
        <location evidence="2">Cytosol</location>
    </subcellularLocation>
    <subcellularLocation>
        <location evidence="1">Peroxisome matrix</location>
    </subcellularLocation>
</comment>
<dbReference type="GO" id="GO:0005782">
    <property type="term" value="C:peroxisomal matrix"/>
    <property type="evidence" value="ECO:0007669"/>
    <property type="project" value="UniProtKB-SubCell"/>
</dbReference>
<keyword evidence="5 11" id="KW-0853">WD repeat</keyword>
<proteinExistence type="inferred from homology"/>
<dbReference type="PRINTS" id="PR00320">
    <property type="entry name" value="GPROTEINBRPT"/>
</dbReference>
<dbReference type="InterPro" id="IPR036322">
    <property type="entry name" value="WD40_repeat_dom_sf"/>
</dbReference>
<evidence type="ECO:0000256" key="7">
    <source>
        <dbReference type="ARBA" id="ARBA00022927"/>
    </source>
</evidence>
<accession>A0A210PR07</accession>
<dbReference type="PROSITE" id="PS50294">
    <property type="entry name" value="WD_REPEATS_REGION"/>
    <property type="match status" value="4"/>
</dbReference>
<evidence type="ECO:0000256" key="3">
    <source>
        <dbReference type="ARBA" id="ARBA00022448"/>
    </source>
</evidence>
<feature type="repeat" description="WD" evidence="11">
    <location>
        <begin position="213"/>
        <end position="255"/>
    </location>
</feature>
<feature type="repeat" description="WD" evidence="11">
    <location>
        <begin position="257"/>
        <end position="299"/>
    </location>
</feature>
<dbReference type="PROSITE" id="PS00678">
    <property type="entry name" value="WD_REPEATS_1"/>
    <property type="match status" value="4"/>
</dbReference>
<keyword evidence="7" id="KW-0653">Protein transport</keyword>
<dbReference type="SUPFAM" id="SSF50978">
    <property type="entry name" value="WD40 repeat-like"/>
    <property type="match status" value="1"/>
</dbReference>